<keyword evidence="7" id="KW-0378">Hydrolase</keyword>
<dbReference type="GO" id="GO:0046872">
    <property type="term" value="F:metal ion binding"/>
    <property type="evidence" value="ECO:0007669"/>
    <property type="project" value="UniProtKB-KW"/>
</dbReference>
<dbReference type="Pfam" id="PF21171">
    <property type="entry name" value="PDE12-like_N"/>
    <property type="match status" value="1"/>
</dbReference>
<evidence type="ECO:0000256" key="8">
    <source>
        <dbReference type="ARBA" id="ARBA00022839"/>
    </source>
</evidence>
<keyword evidence="10" id="KW-0809">Transit peptide</keyword>
<evidence type="ECO:0000256" key="5">
    <source>
        <dbReference type="ARBA" id="ARBA00022722"/>
    </source>
</evidence>
<dbReference type="InterPro" id="IPR048821">
    <property type="entry name" value="PDE12-like_N"/>
</dbReference>
<dbReference type="SUPFAM" id="SSF56219">
    <property type="entry name" value="DNase I-like"/>
    <property type="match status" value="1"/>
</dbReference>
<evidence type="ECO:0000256" key="10">
    <source>
        <dbReference type="ARBA" id="ARBA00022946"/>
    </source>
</evidence>
<keyword evidence="17" id="KW-1185">Reference proteome</keyword>
<keyword evidence="4" id="KW-0507">mRNA processing</keyword>
<keyword evidence="3" id="KW-0597">Phosphoprotein</keyword>
<evidence type="ECO:0000256" key="4">
    <source>
        <dbReference type="ARBA" id="ARBA00022664"/>
    </source>
</evidence>
<evidence type="ECO:0000256" key="6">
    <source>
        <dbReference type="ARBA" id="ARBA00022723"/>
    </source>
</evidence>
<protein>
    <recommendedName>
        <fullName evidence="12">2',5'-phosphodiesterase 12</fullName>
    </recommendedName>
    <alternativeName>
        <fullName evidence="13">Mitochondrial deadenylase</fullName>
    </alternativeName>
</protein>
<dbReference type="GO" id="GO:0005759">
    <property type="term" value="C:mitochondrial matrix"/>
    <property type="evidence" value="ECO:0007669"/>
    <property type="project" value="UniProtKB-SubCell"/>
</dbReference>
<evidence type="ECO:0000256" key="11">
    <source>
        <dbReference type="ARBA" id="ARBA00023128"/>
    </source>
</evidence>
<dbReference type="OrthoDB" id="412787at2759"/>
<name>A0A8J1UII0_OWEFU</name>
<dbReference type="GO" id="GO:0000288">
    <property type="term" value="P:nuclear-transcribed mRNA catabolic process, deadenylation-dependent decay"/>
    <property type="evidence" value="ECO:0007669"/>
    <property type="project" value="TreeGrafter"/>
</dbReference>
<gene>
    <name evidence="16" type="ORF">OFUS_LOCUS13675</name>
</gene>
<proteinExistence type="predicted"/>
<evidence type="ECO:0000256" key="1">
    <source>
        <dbReference type="ARBA" id="ARBA00001946"/>
    </source>
</evidence>
<keyword evidence="11" id="KW-0496">Mitochondrion</keyword>
<keyword evidence="5" id="KW-0540">Nuclease</keyword>
<feature type="domain" description="2',5'-phosphodiesterase 12-like N-terminal" evidence="15">
    <location>
        <begin position="140"/>
        <end position="241"/>
    </location>
</feature>
<reference evidence="16" key="1">
    <citation type="submission" date="2022-03" db="EMBL/GenBank/DDBJ databases">
        <authorList>
            <person name="Martin C."/>
        </authorList>
    </citation>
    <scope>NUCLEOTIDE SEQUENCE</scope>
</reference>
<keyword evidence="6" id="KW-0479">Metal-binding</keyword>
<evidence type="ECO:0000256" key="9">
    <source>
        <dbReference type="ARBA" id="ARBA00022842"/>
    </source>
</evidence>
<dbReference type="Proteomes" id="UP000749559">
    <property type="component" value="Unassembled WGS sequence"/>
</dbReference>
<accession>A0A8J1UII0</accession>
<evidence type="ECO:0000259" key="14">
    <source>
        <dbReference type="Pfam" id="PF03372"/>
    </source>
</evidence>
<evidence type="ECO:0000259" key="15">
    <source>
        <dbReference type="Pfam" id="PF21171"/>
    </source>
</evidence>
<feature type="domain" description="Endonuclease/exonuclease/phosphatase" evidence="14">
    <location>
        <begin position="461"/>
        <end position="575"/>
    </location>
</feature>
<keyword evidence="8" id="KW-0269">Exonuclease</keyword>
<comment type="subcellular location">
    <subcellularLocation>
        <location evidence="2">Mitochondrion matrix</location>
    </subcellularLocation>
</comment>
<feature type="domain" description="Endonuclease/exonuclease/phosphatase" evidence="14">
    <location>
        <begin position="268"/>
        <end position="366"/>
    </location>
</feature>
<evidence type="ECO:0000256" key="3">
    <source>
        <dbReference type="ARBA" id="ARBA00022553"/>
    </source>
</evidence>
<keyword evidence="9" id="KW-0460">Magnesium</keyword>
<dbReference type="Pfam" id="PF03372">
    <property type="entry name" value="Exo_endo_phos"/>
    <property type="match status" value="2"/>
</dbReference>
<evidence type="ECO:0000256" key="12">
    <source>
        <dbReference type="ARBA" id="ARBA00072755"/>
    </source>
</evidence>
<evidence type="ECO:0000313" key="16">
    <source>
        <dbReference type="EMBL" id="CAH1788073.1"/>
    </source>
</evidence>
<dbReference type="InterPro" id="IPR050410">
    <property type="entry name" value="CCR4/nocturin_mRNA_transcr"/>
</dbReference>
<dbReference type="GO" id="GO:0004535">
    <property type="term" value="F:poly(A)-specific ribonuclease activity"/>
    <property type="evidence" value="ECO:0007669"/>
    <property type="project" value="UniProtKB-ARBA"/>
</dbReference>
<dbReference type="Gene3D" id="3.60.10.10">
    <property type="entry name" value="Endonuclease/exonuclease/phosphatase"/>
    <property type="match status" value="1"/>
</dbReference>
<dbReference type="EMBL" id="CAIIXF020000007">
    <property type="protein sequence ID" value="CAH1788073.1"/>
    <property type="molecule type" value="Genomic_DNA"/>
</dbReference>
<evidence type="ECO:0000256" key="2">
    <source>
        <dbReference type="ARBA" id="ARBA00004305"/>
    </source>
</evidence>
<dbReference type="GO" id="GO:0006397">
    <property type="term" value="P:mRNA processing"/>
    <property type="evidence" value="ECO:0007669"/>
    <property type="project" value="UniProtKB-KW"/>
</dbReference>
<evidence type="ECO:0000256" key="7">
    <source>
        <dbReference type="ARBA" id="ARBA00022801"/>
    </source>
</evidence>
<organism evidence="16 17">
    <name type="scientific">Owenia fusiformis</name>
    <name type="common">Polychaete worm</name>
    <dbReference type="NCBI Taxonomy" id="6347"/>
    <lineage>
        <taxon>Eukaryota</taxon>
        <taxon>Metazoa</taxon>
        <taxon>Spiralia</taxon>
        <taxon>Lophotrochozoa</taxon>
        <taxon>Annelida</taxon>
        <taxon>Polychaeta</taxon>
        <taxon>Sedentaria</taxon>
        <taxon>Canalipalpata</taxon>
        <taxon>Sabellida</taxon>
        <taxon>Oweniida</taxon>
        <taxon>Oweniidae</taxon>
        <taxon>Owenia</taxon>
    </lineage>
</organism>
<dbReference type="PANTHER" id="PTHR12121">
    <property type="entry name" value="CARBON CATABOLITE REPRESSOR PROTEIN 4"/>
    <property type="match status" value="1"/>
</dbReference>
<dbReference type="AlphaFoldDB" id="A0A8J1UII0"/>
<dbReference type="PANTHER" id="PTHR12121:SF37">
    <property type="entry name" value="2',5'-PHOSPHODIESTERASE 12"/>
    <property type="match status" value="1"/>
</dbReference>
<evidence type="ECO:0000256" key="13">
    <source>
        <dbReference type="ARBA" id="ARBA00083541"/>
    </source>
</evidence>
<dbReference type="InterPro" id="IPR036691">
    <property type="entry name" value="Endo/exonu/phosph_ase_sf"/>
</dbReference>
<dbReference type="InterPro" id="IPR005135">
    <property type="entry name" value="Endo/exonuclease/phosphatase"/>
</dbReference>
<comment type="caution">
    <text evidence="16">The sequence shown here is derived from an EMBL/GenBank/DDBJ whole genome shotgun (WGS) entry which is preliminary data.</text>
</comment>
<dbReference type="FunFam" id="3.60.10.10:FF:000018">
    <property type="entry name" value="2',5'-phosphodiesterase 12"/>
    <property type="match status" value="1"/>
</dbReference>
<comment type="cofactor">
    <cofactor evidence="1">
        <name>Mg(2+)</name>
        <dbReference type="ChEBI" id="CHEBI:18420"/>
    </cofactor>
</comment>
<evidence type="ECO:0000313" key="17">
    <source>
        <dbReference type="Proteomes" id="UP000749559"/>
    </source>
</evidence>
<sequence length="585" mass="67206">MSWRKTVSLLIKRQQIKTIIRRQSTTMPCLHVRHVENDDRIQISFNFSHNGKERQFNLNRHKSEELSKSLERLTQNIKKFTDKKKSKKQKLENTDISNNLTIKLLHNDISVDQNWPNSEAWKNGSVLHIDDTTYTVTVNPPTILKLEIPDSIMAGFTIYLKYEFEFVDIAKSSFEWFIDIKSENDQGASSSNVVEWKKVSDGFLYTPSLTEIGHKLKLKCKPSDGERFGDAKDVYSTVNIESGPGICPFENRHLYTKRQSDPGCFRVITYNILADTYADSDFSRETLFPYCPPYALALDYRKQLLLKEVKGYNADVICLQEVDKKVFINELQPVLDIEGFDGMLKLKNGQVPEGSSIFYRRSKFRLLGKHDLNMVEELKSSEKYQDLYEKICQKEAYKEKMLDRNTTLQVAVLESCEDPSRKLCVATSHFFFHPKACNIRLVQAYICLQHLESVRELYKDQGTLSFLFCGDLNSAPTLGVYQLITTKDVGPDHPDWSSGGEEEYLKDMELSHKFNLKSACGTPKYTNYVGGFNGCLDYIFMDSDSLETVQVIPMPSHEEVIQHTALPSVVFPSDHIAQIADLTWK</sequence>